<organism evidence="1">
    <name type="scientific">viral metagenome</name>
    <dbReference type="NCBI Taxonomy" id="1070528"/>
    <lineage>
        <taxon>unclassified sequences</taxon>
        <taxon>metagenomes</taxon>
        <taxon>organismal metagenomes</taxon>
    </lineage>
</organism>
<sequence>MATASLPKNRIEMQANPYVNTSYTQSQLDMRRKAEILQHNRNASKVGGLSQSQKYANAINKNAKNAYNITTTCGSDLYLPSLSSSCDVPGPVITLQYDPAVPLYNYEKNTDAYGILNPDTIGKWVDEVYNNIPAFTGIETTFINSLAIGVLDTNPTSFTINVPVGIYVEGIATGASASGSVKLSSVVITIYYNNALVTLTTAPTIRLNGVALPQASTSQYTVDMSGPSFSGSQYIGNLSISDLVLPTQYGFVYTIKIKCTTSVTSQVGTYTNFKSGAIVNLTTPTLFKCSFAALSPAPPAQIAYAITALDV</sequence>
<reference evidence="1" key="1">
    <citation type="journal article" date="2020" name="Nature">
        <title>Giant virus diversity and host interactions through global metagenomics.</title>
        <authorList>
            <person name="Schulz F."/>
            <person name="Roux S."/>
            <person name="Paez-Espino D."/>
            <person name="Jungbluth S."/>
            <person name="Walsh D.A."/>
            <person name="Denef V.J."/>
            <person name="McMahon K.D."/>
            <person name="Konstantinidis K.T."/>
            <person name="Eloe-Fadrosh E.A."/>
            <person name="Kyrpides N.C."/>
            <person name="Woyke T."/>
        </authorList>
    </citation>
    <scope>NUCLEOTIDE SEQUENCE</scope>
    <source>
        <strain evidence="1">GVMAG-M-3300009180-1</strain>
    </source>
</reference>
<dbReference type="EMBL" id="MN739014">
    <property type="protein sequence ID" value="QHT35219.1"/>
    <property type="molecule type" value="Genomic_DNA"/>
</dbReference>
<accession>A0A6C0F3U0</accession>
<name>A0A6C0F3U0_9ZZZZ</name>
<dbReference type="AlphaFoldDB" id="A0A6C0F3U0"/>
<proteinExistence type="predicted"/>
<evidence type="ECO:0000313" key="1">
    <source>
        <dbReference type="EMBL" id="QHT35219.1"/>
    </source>
</evidence>
<protein>
    <submittedName>
        <fullName evidence="1">Uncharacterized protein</fullName>
    </submittedName>
</protein>